<dbReference type="EMBL" id="CM000366">
    <property type="protein sequence ID" value="EDX18315.1"/>
    <property type="molecule type" value="Genomic_DNA"/>
</dbReference>
<keyword evidence="3" id="KW-1185">Reference proteome</keyword>
<sequence length="106" mass="11506">MCTDRQSAKVPSYAEKSARRRDHISPAICSRNPGSGIVRKSRIPYSGLRIPEDADVCVKALGIPHAGFGVGANEILDYKELIKGIRDNGNGGERAVLWSMAEPLDK</sequence>
<accession>B4R774</accession>
<dbReference type="Proteomes" id="UP000000304">
    <property type="component" value="Chromosome X"/>
</dbReference>
<protein>
    <submittedName>
        <fullName evidence="2">GD15619</fullName>
    </submittedName>
</protein>
<gene>
    <name evidence="2" type="primary">Dsim\GD15619</name>
    <name evidence="2" type="ORF">Dsim_GD15619</name>
</gene>
<feature type="region of interest" description="Disordered" evidence="1">
    <location>
        <begin position="1"/>
        <end position="26"/>
    </location>
</feature>
<dbReference type="HOGENOM" id="CLU_2225964_0_0_1"/>
<name>B4R774_DROSI</name>
<evidence type="ECO:0000313" key="3">
    <source>
        <dbReference type="Proteomes" id="UP000000304"/>
    </source>
</evidence>
<dbReference type="AlphaFoldDB" id="B4R774"/>
<evidence type="ECO:0000256" key="1">
    <source>
        <dbReference type="SAM" id="MobiDB-lite"/>
    </source>
</evidence>
<organism evidence="2 3">
    <name type="scientific">Drosophila simulans</name>
    <name type="common">Fruit fly</name>
    <dbReference type="NCBI Taxonomy" id="7240"/>
    <lineage>
        <taxon>Eukaryota</taxon>
        <taxon>Metazoa</taxon>
        <taxon>Ecdysozoa</taxon>
        <taxon>Arthropoda</taxon>
        <taxon>Hexapoda</taxon>
        <taxon>Insecta</taxon>
        <taxon>Pterygota</taxon>
        <taxon>Neoptera</taxon>
        <taxon>Endopterygota</taxon>
        <taxon>Diptera</taxon>
        <taxon>Brachycera</taxon>
        <taxon>Muscomorpha</taxon>
        <taxon>Ephydroidea</taxon>
        <taxon>Drosophilidae</taxon>
        <taxon>Drosophila</taxon>
        <taxon>Sophophora</taxon>
    </lineage>
</organism>
<proteinExistence type="predicted"/>
<reference evidence="2 3" key="1">
    <citation type="journal article" date="2007" name="Nature">
        <title>Evolution of genes and genomes on the Drosophila phylogeny.</title>
        <authorList>
            <consortium name="Drosophila 12 Genomes Consortium"/>
            <person name="Clark A.G."/>
            <person name="Eisen M.B."/>
            <person name="Smith D.R."/>
            <person name="Bergman C.M."/>
            <person name="Oliver B."/>
            <person name="Markow T.A."/>
            <person name="Kaufman T.C."/>
            <person name="Kellis M."/>
            <person name="Gelbart W."/>
            <person name="Iyer V.N."/>
            <person name="Pollard D.A."/>
            <person name="Sackton T.B."/>
            <person name="Larracuente A.M."/>
            <person name="Singh N.D."/>
            <person name="Abad J.P."/>
            <person name="Abt D.N."/>
            <person name="Adryan B."/>
            <person name="Aguade M."/>
            <person name="Akashi H."/>
            <person name="Anderson W.W."/>
            <person name="Aquadro C.F."/>
            <person name="Ardell D.H."/>
            <person name="Arguello R."/>
            <person name="Artieri C.G."/>
            <person name="Barbash D.A."/>
            <person name="Barker D."/>
            <person name="Barsanti P."/>
            <person name="Batterham P."/>
            <person name="Batzoglou S."/>
            <person name="Begun D."/>
            <person name="Bhutkar A."/>
            <person name="Blanco E."/>
            <person name="Bosak S.A."/>
            <person name="Bradley R.K."/>
            <person name="Brand A.D."/>
            <person name="Brent M.R."/>
            <person name="Brooks A.N."/>
            <person name="Brown R.H."/>
            <person name="Butlin R.K."/>
            <person name="Caggese C."/>
            <person name="Calvi B.R."/>
            <person name="Bernardo de Carvalho A."/>
            <person name="Caspi A."/>
            <person name="Castrezana S."/>
            <person name="Celniker S.E."/>
            <person name="Chang J.L."/>
            <person name="Chapple C."/>
            <person name="Chatterji S."/>
            <person name="Chinwalla A."/>
            <person name="Civetta A."/>
            <person name="Clifton S.W."/>
            <person name="Comeron J.M."/>
            <person name="Costello J.C."/>
            <person name="Coyne J.A."/>
            <person name="Daub J."/>
            <person name="David R.G."/>
            <person name="Delcher A.L."/>
            <person name="Delehaunty K."/>
            <person name="Do C.B."/>
            <person name="Ebling H."/>
            <person name="Edwards K."/>
            <person name="Eickbush T."/>
            <person name="Evans J.D."/>
            <person name="Filipski A."/>
            <person name="Findeiss S."/>
            <person name="Freyhult E."/>
            <person name="Fulton L."/>
            <person name="Fulton R."/>
            <person name="Garcia A.C."/>
            <person name="Gardiner A."/>
            <person name="Garfield D.A."/>
            <person name="Garvin B.E."/>
            <person name="Gibson G."/>
            <person name="Gilbert D."/>
            <person name="Gnerre S."/>
            <person name="Godfrey J."/>
            <person name="Good R."/>
            <person name="Gotea V."/>
            <person name="Gravely B."/>
            <person name="Greenberg A.J."/>
            <person name="Griffiths-Jones S."/>
            <person name="Gross S."/>
            <person name="Guigo R."/>
            <person name="Gustafson E.A."/>
            <person name="Haerty W."/>
            <person name="Hahn M.W."/>
            <person name="Halligan D.L."/>
            <person name="Halpern A.L."/>
            <person name="Halter G.M."/>
            <person name="Han M.V."/>
            <person name="Heger A."/>
            <person name="Hillier L."/>
            <person name="Hinrichs A.S."/>
            <person name="Holmes I."/>
            <person name="Hoskins R.A."/>
            <person name="Hubisz M.J."/>
            <person name="Hultmark D."/>
            <person name="Huntley M.A."/>
            <person name="Jaffe D.B."/>
            <person name="Jagadeeshan S."/>
            <person name="Jeck W.R."/>
            <person name="Johnson J."/>
            <person name="Jones C.D."/>
            <person name="Jordan W.C."/>
            <person name="Karpen G.H."/>
            <person name="Kataoka E."/>
            <person name="Keightley P.D."/>
            <person name="Kheradpour P."/>
            <person name="Kirkness E.F."/>
            <person name="Koerich L.B."/>
            <person name="Kristiansen K."/>
            <person name="Kudrna D."/>
            <person name="Kulathinal R.J."/>
            <person name="Kumar S."/>
            <person name="Kwok R."/>
            <person name="Lander E."/>
            <person name="Langley C.H."/>
            <person name="Lapoint R."/>
            <person name="Lazzaro B.P."/>
            <person name="Lee S.J."/>
            <person name="Levesque L."/>
            <person name="Li R."/>
            <person name="Lin C.F."/>
            <person name="Lin M.F."/>
            <person name="Lindblad-Toh K."/>
            <person name="Llopart A."/>
            <person name="Long M."/>
            <person name="Low L."/>
            <person name="Lozovsky E."/>
            <person name="Lu J."/>
            <person name="Luo M."/>
            <person name="Machado C.A."/>
            <person name="Makalowski W."/>
            <person name="Marzo M."/>
            <person name="Matsuda M."/>
            <person name="Matzkin L."/>
            <person name="McAllister B."/>
            <person name="McBride C.S."/>
            <person name="McKernan B."/>
            <person name="McKernan K."/>
            <person name="Mendez-Lago M."/>
            <person name="Minx P."/>
            <person name="Mollenhauer M.U."/>
            <person name="Montooth K."/>
            <person name="Mount S.M."/>
            <person name="Mu X."/>
            <person name="Myers E."/>
            <person name="Negre B."/>
            <person name="Newfeld S."/>
            <person name="Nielsen R."/>
            <person name="Noor M.A."/>
            <person name="O'Grady P."/>
            <person name="Pachter L."/>
            <person name="Papaceit M."/>
            <person name="Parisi M.J."/>
            <person name="Parisi M."/>
            <person name="Parts L."/>
            <person name="Pedersen J.S."/>
            <person name="Pesole G."/>
            <person name="Phillippy A.M."/>
            <person name="Ponting C.P."/>
            <person name="Pop M."/>
            <person name="Porcelli D."/>
            <person name="Powell J.R."/>
            <person name="Prohaska S."/>
            <person name="Pruitt K."/>
            <person name="Puig M."/>
            <person name="Quesneville H."/>
            <person name="Ram K.R."/>
            <person name="Rand D."/>
            <person name="Rasmussen M.D."/>
            <person name="Reed L.K."/>
            <person name="Reenan R."/>
            <person name="Reily A."/>
            <person name="Remington K.A."/>
            <person name="Rieger T.T."/>
            <person name="Ritchie M.G."/>
            <person name="Robin C."/>
            <person name="Rogers Y.H."/>
            <person name="Rohde C."/>
            <person name="Rozas J."/>
            <person name="Rubenfield M.J."/>
            <person name="Ruiz A."/>
            <person name="Russo S."/>
            <person name="Salzberg S.L."/>
            <person name="Sanchez-Gracia A."/>
            <person name="Saranga D.J."/>
            <person name="Sato H."/>
            <person name="Schaeffer S.W."/>
            <person name="Schatz M.C."/>
            <person name="Schlenke T."/>
            <person name="Schwartz R."/>
            <person name="Segarra C."/>
            <person name="Singh R.S."/>
            <person name="Sirot L."/>
            <person name="Sirota M."/>
            <person name="Sisneros N.B."/>
            <person name="Smith C.D."/>
            <person name="Smith T.F."/>
            <person name="Spieth J."/>
            <person name="Stage D.E."/>
            <person name="Stark A."/>
            <person name="Stephan W."/>
            <person name="Strausberg R.L."/>
            <person name="Strempel S."/>
            <person name="Sturgill D."/>
            <person name="Sutton G."/>
            <person name="Sutton G.G."/>
            <person name="Tao W."/>
            <person name="Teichmann S."/>
            <person name="Tobari Y.N."/>
            <person name="Tomimura Y."/>
            <person name="Tsolas J.M."/>
            <person name="Valente V.L."/>
            <person name="Venter E."/>
            <person name="Venter J.C."/>
            <person name="Vicario S."/>
            <person name="Vieira F.G."/>
            <person name="Vilella A.J."/>
            <person name="Villasante A."/>
            <person name="Walenz B."/>
            <person name="Wang J."/>
            <person name="Wasserman M."/>
            <person name="Watts T."/>
            <person name="Wilson D."/>
            <person name="Wilson R.K."/>
            <person name="Wing R.A."/>
            <person name="Wolfner M.F."/>
            <person name="Wong A."/>
            <person name="Wong G.K."/>
            <person name="Wu C.I."/>
            <person name="Wu G."/>
            <person name="Yamamoto D."/>
            <person name="Yang H.P."/>
            <person name="Yang S.P."/>
            <person name="Yorke J.A."/>
            <person name="Yoshida K."/>
            <person name="Zdobnov E."/>
            <person name="Zhang P."/>
            <person name="Zhang Y."/>
            <person name="Zimin A.V."/>
            <person name="Baldwin J."/>
            <person name="Abdouelleil A."/>
            <person name="Abdulkadir J."/>
            <person name="Abebe A."/>
            <person name="Abera B."/>
            <person name="Abreu J."/>
            <person name="Acer S.C."/>
            <person name="Aftuck L."/>
            <person name="Alexander A."/>
            <person name="An P."/>
            <person name="Anderson E."/>
            <person name="Anderson S."/>
            <person name="Arachi H."/>
            <person name="Azer M."/>
            <person name="Bachantsang P."/>
            <person name="Barry A."/>
            <person name="Bayul T."/>
            <person name="Berlin A."/>
            <person name="Bessette D."/>
            <person name="Bloom T."/>
            <person name="Blye J."/>
            <person name="Boguslavskiy L."/>
            <person name="Bonnet C."/>
            <person name="Boukhgalter B."/>
            <person name="Bourzgui I."/>
            <person name="Brown A."/>
            <person name="Cahill P."/>
            <person name="Channer S."/>
            <person name="Cheshatsang Y."/>
            <person name="Chuda L."/>
            <person name="Citroen M."/>
            <person name="Collymore A."/>
            <person name="Cooke P."/>
            <person name="Costello M."/>
            <person name="D'Aco K."/>
            <person name="Daza R."/>
            <person name="De Haan G."/>
            <person name="DeGray S."/>
            <person name="DeMaso C."/>
            <person name="Dhargay N."/>
            <person name="Dooley K."/>
            <person name="Dooley E."/>
            <person name="Doricent M."/>
            <person name="Dorje P."/>
            <person name="Dorjee K."/>
            <person name="Dupes A."/>
            <person name="Elong R."/>
            <person name="Falk J."/>
            <person name="Farina A."/>
            <person name="Faro S."/>
            <person name="Ferguson D."/>
            <person name="Fisher S."/>
            <person name="Foley C.D."/>
            <person name="Franke A."/>
            <person name="Friedrich D."/>
            <person name="Gadbois L."/>
            <person name="Gearin G."/>
            <person name="Gearin C.R."/>
            <person name="Giannoukos G."/>
            <person name="Goode T."/>
            <person name="Graham J."/>
            <person name="Grandbois E."/>
            <person name="Grewal S."/>
            <person name="Gyaltsen K."/>
            <person name="Hafez N."/>
            <person name="Hagos B."/>
            <person name="Hall J."/>
            <person name="Henson C."/>
            <person name="Hollinger A."/>
            <person name="Honan T."/>
            <person name="Huard M.D."/>
            <person name="Hughes L."/>
            <person name="Hurhula B."/>
            <person name="Husby M.E."/>
            <person name="Kamat A."/>
            <person name="Kanga B."/>
            <person name="Kashin S."/>
            <person name="Khazanovich D."/>
            <person name="Kisner P."/>
            <person name="Lance K."/>
            <person name="Lara M."/>
            <person name="Lee W."/>
            <person name="Lennon N."/>
            <person name="Letendre F."/>
            <person name="LeVine R."/>
            <person name="Lipovsky A."/>
            <person name="Liu X."/>
            <person name="Liu J."/>
            <person name="Liu S."/>
            <person name="Lokyitsang T."/>
            <person name="Lokyitsang Y."/>
            <person name="Lubonja R."/>
            <person name="Lui A."/>
            <person name="MacDonald P."/>
            <person name="Magnisalis V."/>
            <person name="Maru K."/>
            <person name="Matthews C."/>
            <person name="McCusker W."/>
            <person name="McDonough S."/>
            <person name="Mehta T."/>
            <person name="Meldrim J."/>
            <person name="Meneus L."/>
            <person name="Mihai O."/>
            <person name="Mihalev A."/>
            <person name="Mihova T."/>
            <person name="Mittelman R."/>
            <person name="Mlenga V."/>
            <person name="Montmayeur A."/>
            <person name="Mulrain L."/>
            <person name="Navidi A."/>
            <person name="Naylor J."/>
            <person name="Negash T."/>
            <person name="Nguyen T."/>
            <person name="Nguyen N."/>
            <person name="Nicol R."/>
            <person name="Norbu C."/>
            <person name="Norbu N."/>
            <person name="Novod N."/>
            <person name="O'Neill B."/>
            <person name="Osman S."/>
            <person name="Markiewicz E."/>
            <person name="Oyono O.L."/>
            <person name="Patti C."/>
            <person name="Phunkhang P."/>
            <person name="Pierre F."/>
            <person name="Priest M."/>
            <person name="Raghuraman S."/>
            <person name="Rege F."/>
            <person name="Reyes R."/>
            <person name="Rise C."/>
            <person name="Rogov P."/>
            <person name="Ross K."/>
            <person name="Ryan E."/>
            <person name="Settipalli S."/>
            <person name="Shea T."/>
            <person name="Sherpa N."/>
            <person name="Shi L."/>
            <person name="Shih D."/>
            <person name="Sparrow T."/>
            <person name="Spaulding J."/>
            <person name="Stalker J."/>
            <person name="Stange-Thomann N."/>
            <person name="Stavropoulos S."/>
            <person name="Stone C."/>
            <person name="Strader C."/>
            <person name="Tesfaye S."/>
            <person name="Thomson T."/>
            <person name="Thoulutsang Y."/>
            <person name="Thoulutsang D."/>
            <person name="Topham K."/>
            <person name="Topping I."/>
            <person name="Tsamla T."/>
            <person name="Vassiliev H."/>
            <person name="Vo A."/>
            <person name="Wangchuk T."/>
            <person name="Wangdi T."/>
            <person name="Weiand M."/>
            <person name="Wilkinson J."/>
            <person name="Wilson A."/>
            <person name="Yadav S."/>
            <person name="Young G."/>
            <person name="Yu Q."/>
            <person name="Zembek L."/>
            <person name="Zhong D."/>
            <person name="Zimmer A."/>
            <person name="Zwirko Z."/>
            <person name="Jaffe D.B."/>
            <person name="Alvarez P."/>
            <person name="Brockman W."/>
            <person name="Butler J."/>
            <person name="Chin C."/>
            <person name="Gnerre S."/>
            <person name="Grabherr M."/>
            <person name="Kleber M."/>
            <person name="Mauceli E."/>
            <person name="MacCallum I."/>
        </authorList>
    </citation>
    <scope>NUCLEOTIDE SEQUENCE [LARGE SCALE GENOMIC DNA]</scope>
    <source>
        <strain evidence="3">white501</strain>
    </source>
</reference>
<evidence type="ECO:0000313" key="2">
    <source>
        <dbReference type="EMBL" id="EDX18315.1"/>
    </source>
</evidence>